<organism evidence="1 2">
    <name type="scientific">Escherichia phage Stx2 II</name>
    <dbReference type="NCBI Taxonomy" id="194949"/>
    <lineage>
        <taxon>Viruses</taxon>
        <taxon>Duplodnaviria</taxon>
        <taxon>Heunggongvirae</taxon>
        <taxon>Uroviricota</taxon>
        <taxon>Caudoviricetes</taxon>
        <taxon>Sepvirinae</taxon>
        <taxon>Traversvirus</taxon>
        <taxon>Traversvirus II</taxon>
    </lineage>
</organism>
<evidence type="ECO:0000313" key="1">
    <source>
        <dbReference type="EMBL" id="BAC78031.1"/>
    </source>
</evidence>
<reference evidence="1 2" key="1">
    <citation type="journal article" date="2003" name="J. Bacteriol.">
        <title>Genome analysis of a novel Shiga toxin 1 (Stx1)-converting phage which is closely related to Stx2-converting phages but not to other Stx1-converting phages.</title>
        <authorList>
            <person name="Sato T."/>
            <person name="Shimizu T."/>
            <person name="Watarai M."/>
            <person name="Kobayashi M."/>
            <person name="Kano S."/>
            <person name="Hamabata T."/>
            <person name="Takeda Y."/>
            <person name="Yamasaki S."/>
        </authorList>
    </citation>
    <scope>NUCLEOTIDE SEQUENCE</scope>
    <source>
        <strain evidence="1">Stx2 phage-II</strain>
    </source>
</reference>
<evidence type="ECO:0000313" key="2">
    <source>
        <dbReference type="Proteomes" id="UP000000983"/>
    </source>
</evidence>
<dbReference type="RefSeq" id="NP_859294.1">
    <property type="nucleotide sequence ID" value="NC_004914.3"/>
</dbReference>
<proteinExistence type="predicted"/>
<sequence length="82" mass="8679">MEPSLYVRSRPISTYPSCCAGTILPILASFIVLSPVESGMPIRCCSSGANTPESTSRFSGVFSESIAMSGLSPKIFCRLITA</sequence>
<dbReference type="Proteomes" id="UP000000983">
    <property type="component" value="Segment"/>
</dbReference>
<dbReference type="KEGG" id="vg:2653408"/>
<dbReference type="GeneID" id="2653408"/>
<accession>Q7Y2T2</accession>
<name>Q7Y2T2_9CAUD</name>
<dbReference type="EMBL" id="AP005154">
    <property type="protein sequence ID" value="BAC78031.1"/>
    <property type="molecule type" value="Genomic_DNA"/>
</dbReference>
<keyword evidence="2" id="KW-1185">Reference proteome</keyword>
<protein>
    <submittedName>
        <fullName evidence="1">Uncharacterized protein</fullName>
    </submittedName>
</protein>